<sequence>MEIKLDERNYRKHNEANKQIIKKSVDELGAGRSILVDKEGQIIAGNGVFEQWGDRPVKVIETDGNELVVVKRNDLSPDDPRRQQLAFADNHASDLSEWNEDLLREDWEKLELDGWNIELTEDDKKLAIAKHEEAKASLAERFIIPPFSVLDSRQGYWQNRKNAWINLGIRSEEGGRDKMKVSGALSGSVPRYYEYKTMAETKVGRKLSNKEFEEDYLMDMMPKESNLAVTETGAMLSIFDPVLCELSYKWFCPNGGTILDPFAGGSVRGIVASYLGYHYTGIDLRAEQIEANIKQGQRLVANNMPNWIIGNSCDIPQLVSNQFDMVYSCPPYFDLEVYSEKEGDLSNMEWEDFKRDYAKIISESVSRLKENRFACFVVGDVRDEKGFYRDFVGYTIECFENAGAKYYNEMILVNVAGSLPIRVGKQFSTSRKVGKCHQNVLVFFKGDPKTIKDNFTEIEVDGLDEQSFE</sequence>
<dbReference type="EMBL" id="QKZK01000007">
    <property type="protein sequence ID" value="PZX18092.1"/>
    <property type="molecule type" value="Genomic_DNA"/>
</dbReference>
<dbReference type="InterPro" id="IPR029063">
    <property type="entry name" value="SAM-dependent_MTases_sf"/>
</dbReference>
<dbReference type="RefSeq" id="WP_111444835.1">
    <property type="nucleotide sequence ID" value="NZ_QKZK01000007.1"/>
</dbReference>
<keyword evidence="2" id="KW-1185">Reference proteome</keyword>
<evidence type="ECO:0000313" key="1">
    <source>
        <dbReference type="EMBL" id="PZX18092.1"/>
    </source>
</evidence>
<dbReference type="AlphaFoldDB" id="A0A2W7P3V8"/>
<accession>A0A2W7P3V8</accession>
<name>A0A2W7P3V8_9BACT</name>
<dbReference type="OrthoDB" id="965144at2"/>
<organism evidence="1 2">
    <name type="scientific">Breznakibacter xylanolyticus</name>
    <dbReference type="NCBI Taxonomy" id="990"/>
    <lineage>
        <taxon>Bacteria</taxon>
        <taxon>Pseudomonadati</taxon>
        <taxon>Bacteroidota</taxon>
        <taxon>Bacteroidia</taxon>
        <taxon>Marinilabiliales</taxon>
        <taxon>Marinilabiliaceae</taxon>
        <taxon>Breznakibacter</taxon>
    </lineage>
</organism>
<dbReference type="Proteomes" id="UP000249239">
    <property type="component" value="Unassembled WGS sequence"/>
</dbReference>
<proteinExistence type="predicted"/>
<protein>
    <submittedName>
        <fullName evidence="1">Uncharacterized protein</fullName>
    </submittedName>
</protein>
<dbReference type="Gene3D" id="3.40.50.150">
    <property type="entry name" value="Vaccinia Virus protein VP39"/>
    <property type="match status" value="2"/>
</dbReference>
<dbReference type="SUPFAM" id="SSF53335">
    <property type="entry name" value="S-adenosyl-L-methionine-dependent methyltransferases"/>
    <property type="match status" value="1"/>
</dbReference>
<dbReference type="CDD" id="cd02440">
    <property type="entry name" value="AdoMet_MTases"/>
    <property type="match status" value="1"/>
</dbReference>
<gene>
    <name evidence="1" type="ORF">LX69_01129</name>
</gene>
<comment type="caution">
    <text evidence="1">The sequence shown here is derived from an EMBL/GenBank/DDBJ whole genome shotgun (WGS) entry which is preliminary data.</text>
</comment>
<reference evidence="1 2" key="1">
    <citation type="submission" date="2018-06" db="EMBL/GenBank/DDBJ databases">
        <title>Genomic Encyclopedia of Archaeal and Bacterial Type Strains, Phase II (KMG-II): from individual species to whole genera.</title>
        <authorList>
            <person name="Goeker M."/>
        </authorList>
    </citation>
    <scope>NUCLEOTIDE SEQUENCE [LARGE SCALE GENOMIC DNA]</scope>
    <source>
        <strain evidence="1 2">DSM 6779</strain>
    </source>
</reference>
<evidence type="ECO:0000313" key="2">
    <source>
        <dbReference type="Proteomes" id="UP000249239"/>
    </source>
</evidence>